<dbReference type="InterPro" id="IPR001119">
    <property type="entry name" value="SLH_dom"/>
</dbReference>
<dbReference type="InterPro" id="IPR011683">
    <property type="entry name" value="Glyco_hydro_53"/>
</dbReference>
<organism evidence="9 10">
    <name type="scientific">Insulibacter thermoxylanivorax</name>
    <dbReference type="NCBI Taxonomy" id="2749268"/>
    <lineage>
        <taxon>Bacteria</taxon>
        <taxon>Bacillati</taxon>
        <taxon>Bacillota</taxon>
        <taxon>Bacilli</taxon>
        <taxon>Bacillales</taxon>
        <taxon>Paenibacillaceae</taxon>
        <taxon>Insulibacter</taxon>
    </lineage>
</organism>
<dbReference type="GO" id="GO:0030246">
    <property type="term" value="F:carbohydrate binding"/>
    <property type="evidence" value="ECO:0007669"/>
    <property type="project" value="InterPro"/>
</dbReference>
<evidence type="ECO:0000313" key="10">
    <source>
        <dbReference type="Proteomes" id="UP000654993"/>
    </source>
</evidence>
<keyword evidence="4 6" id="KW-0378">Hydrolase</keyword>
<dbReference type="Pfam" id="PF07745">
    <property type="entry name" value="Glyco_hydro_53"/>
    <property type="match status" value="1"/>
</dbReference>
<proteinExistence type="inferred from homology"/>
<dbReference type="SUPFAM" id="SSF49464">
    <property type="entry name" value="Carboxypeptidase regulatory domain-like"/>
    <property type="match status" value="1"/>
</dbReference>
<gene>
    <name evidence="9" type="ORF">PRECH8_13230</name>
</gene>
<evidence type="ECO:0000259" key="8">
    <source>
        <dbReference type="PROSITE" id="PS51272"/>
    </source>
</evidence>
<dbReference type="Gene3D" id="2.60.40.1120">
    <property type="entry name" value="Carboxypeptidase-like, regulatory domain"/>
    <property type="match status" value="4"/>
</dbReference>
<dbReference type="SUPFAM" id="SSF49452">
    <property type="entry name" value="Starch-binding domain-like"/>
    <property type="match status" value="3"/>
</dbReference>
<feature type="compositionally biased region" description="Gly residues" evidence="7">
    <location>
        <begin position="1378"/>
        <end position="1395"/>
    </location>
</feature>
<dbReference type="Pfam" id="PF13620">
    <property type="entry name" value="CarboxypepD_reg"/>
    <property type="match status" value="4"/>
</dbReference>
<sequence>MTDGKGEGTMFKRIGNVLLMLALVVAQSAVLAPYEASRAIAAENVLILNPSFEEDLDDWETNGSEAISISDDGWVPDGGGHKKLSYYSDTAYVADTYQTITDLKNGKYMLSAWTAVNGEFDEKYMYVKTAGEQTHKAAIPSSSQWTQVHLQVEIQDGGMTIGFYADAHAGAWLGVDLVTLTYLGDGGKDMVIIPNNSFEDGLSMWQTNGSDAIKQGSGWAPAGGGSHNLNYWSSSPYIADTWQTVTGIVYGDYEISVWTASDGTFHELYMYVRGGDGTEARVDLPRVNTWTKVTLPFTVSHGELTIGFYADAEGGAWANIDLVEISKVTEDDGEPKGVPIVNYDFEELADDGTLVGWEVQGDKDASDAGSVGYKSGHALMHLADQGYEVRTYQRLENLENGPYTLSAWAWHGGRGDGIAYLFAAGSSRSEARTALPETEGWTKVYVRGIEAADGTLTIGLHTKGEAGTWAMIDRVELVKDDQPYRLLKGGDISELTHIESRGGIFYDREGNPKDLFQILKENGHDIVRIRLYNNPGKGRGNGEYYRQEGIMDKEDVLKLARRAKDAGLQIQFTFHYSDYWTNGETQIIPYDWQEEIEGMTDEEQIAKKLEELLYEYTKDIMTALKEQGTLPEYVSLGNEMQGGLLYPYGRAAGDNWRYLANFLKAGYKAVKEVSPESRVVLHLDDAGNYGKYITFFDKMAEYGVEYDVIGPSYYPFWTKKTIEEAVDFFVYISEKYDKDILVMETGYKWNPTLPNGTPGQLTNNGPYPEETSSPEGQKNFMIALFNGLKSAGNGRIIGDLYWDPIMIEVPGVGWAIREADDQPDVNVVSNTTLFDFDGKALPVHDAYLYNTEGSETGNIIGRVLGTGGTGIARAELRLTLASGEMRYAKADPWGNYLFPDVPPGTDYRIEASKPGYESGTAYVDRVLAGQNTVGVIVMLTGGRISGTVLDDAGDPAPRAKVTVSAGEDVFTAETDQHGRYVLQDVPESTGYIVMAAKAGYVPGFLSEVSVRAGETTEADAIRIVLISGSISGKVVDAAGLPVEGAVVSVDTKEQRYAAVTDAAGRYEILHVPAGEGYTVQAVKEKYDAALVEGVSVEIGQVTDGVDFVLLSSLGAISGVVTNPAKEPVAGAAVIVERGDEEYRTLTDEAGRYVVDGVPAGSGYVVRVAAEGYLDGYSPRVTVKARQTTKDVEVRLLTPILLNNPSFELRVEHDRTIIPEWHVSTTKQATYIQYHEQAVDGNYVLSAWLEQPFQSDVWQTIAGLADGFYRITFWSYNGGDMNAHYMYVRSRGGDEVRVDIPASSGMRANERVVEVESGQLTIGFYTDGNSGNWMLIDNVQVGYLGTELPGIDGGGGDDRGSEDGGDDEDSDGDDDDGDGSAGSGNDIGNGSGKGGGSAGGVWMITPVDQSVTKIDLAAWLADGMDSTLDLEVPVKGDRAAAVLSSEQLVQARDEGVESLVLRTDLAIIQLSAVWLAEAAGSAAGKGQVEVSVAKLDPAELPADIRRKLVGRTLYDIAIKVNGTRIEELKGSELIVEIPYALGEEEMPHQVVVHFISEDGEILPVSNGLFDLGAEAVLFRPKHLGKFAVWHENVHLTDISDVEWAKQSIELLAARGIVMIGDDHRFEPAVPITRGAFTHMLVNGLALAAADQPASFSDVEANSPWHDAIAAAEQLGIARGIGNGRFVAADAISRQDLAVLIDRALQTLGIQLPRVNEGWGFQDQHQIADYALEAVDVLHRAGLLRGTGQGQFSPLRPVTRAETAVVTARLIERLYE</sequence>
<dbReference type="InterPro" id="IPR017853">
    <property type="entry name" value="GH"/>
</dbReference>
<dbReference type="SUPFAM" id="SSF51445">
    <property type="entry name" value="(Trans)glycosidases"/>
    <property type="match status" value="1"/>
</dbReference>
<dbReference type="GO" id="GO:0015926">
    <property type="term" value="F:glucosidase activity"/>
    <property type="evidence" value="ECO:0007669"/>
    <property type="project" value="InterPro"/>
</dbReference>
<dbReference type="PANTHER" id="PTHR34983:SF1">
    <property type="entry name" value="ARABINOGALACTAN ENDO-BETA-1,4-GALACTANASE A"/>
    <property type="match status" value="1"/>
</dbReference>
<name>A0A916QC56_9BACL</name>
<dbReference type="EMBL" id="BMAQ01000009">
    <property type="protein sequence ID" value="GFR38027.1"/>
    <property type="molecule type" value="Genomic_DNA"/>
</dbReference>
<protein>
    <recommendedName>
        <fullName evidence="3 6">Arabinogalactan endo-beta-1,4-galactanase</fullName>
        <ecNumber evidence="3 6">3.2.1.89</ecNumber>
    </recommendedName>
</protein>
<feature type="domain" description="SLH" evidence="8">
    <location>
        <begin position="1716"/>
        <end position="1774"/>
    </location>
</feature>
<reference evidence="9" key="1">
    <citation type="submission" date="2020-08" db="EMBL/GenBank/DDBJ databases">
        <authorList>
            <person name="Uke A."/>
            <person name="Chhe C."/>
            <person name="Baramee S."/>
            <person name="Kosugi A."/>
        </authorList>
    </citation>
    <scope>NUCLEOTIDE SEQUENCE</scope>
    <source>
        <strain evidence="9">DA-C8</strain>
    </source>
</reference>
<comment type="similarity">
    <text evidence="2 6">Belongs to the glycosyl hydrolase 53 family.</text>
</comment>
<evidence type="ECO:0000313" key="9">
    <source>
        <dbReference type="EMBL" id="GFR38027.1"/>
    </source>
</evidence>
<dbReference type="GO" id="GO:0031218">
    <property type="term" value="F:arabinogalactan endo-1,4-beta-galactosidase activity"/>
    <property type="evidence" value="ECO:0007669"/>
    <property type="project" value="UniProtKB-EC"/>
</dbReference>
<evidence type="ECO:0000256" key="7">
    <source>
        <dbReference type="SAM" id="MobiDB-lite"/>
    </source>
</evidence>
<dbReference type="EC" id="3.2.1.89" evidence="3 6"/>
<evidence type="ECO:0000256" key="3">
    <source>
        <dbReference type="ARBA" id="ARBA00012556"/>
    </source>
</evidence>
<evidence type="ECO:0000256" key="1">
    <source>
        <dbReference type="ARBA" id="ARBA00001695"/>
    </source>
</evidence>
<comment type="caution">
    <text evidence="9">The sequence shown here is derived from an EMBL/GenBank/DDBJ whole genome shotgun (WGS) entry which is preliminary data.</text>
</comment>
<evidence type="ECO:0000256" key="2">
    <source>
        <dbReference type="ARBA" id="ARBA00010687"/>
    </source>
</evidence>
<evidence type="ECO:0000256" key="6">
    <source>
        <dbReference type="RuleBase" id="RU361192"/>
    </source>
</evidence>
<keyword evidence="5 6" id="KW-0326">Glycosidase</keyword>
<dbReference type="RefSeq" id="WP_200966281.1">
    <property type="nucleotide sequence ID" value="NZ_BMAQ01000009.1"/>
</dbReference>
<dbReference type="Gene3D" id="3.20.20.80">
    <property type="entry name" value="Glycosidases"/>
    <property type="match status" value="1"/>
</dbReference>
<feature type="region of interest" description="Disordered" evidence="7">
    <location>
        <begin position="1346"/>
        <end position="1395"/>
    </location>
</feature>
<dbReference type="PROSITE" id="PS51272">
    <property type="entry name" value="SLH"/>
    <property type="match status" value="3"/>
</dbReference>
<dbReference type="PANTHER" id="PTHR34983">
    <property type="entry name" value="ARABINOGALACTAN ENDO-BETA-1,4-GALACTANASE A"/>
    <property type="match status" value="1"/>
</dbReference>
<feature type="domain" description="SLH" evidence="8">
    <location>
        <begin position="1590"/>
        <end position="1653"/>
    </location>
</feature>
<keyword evidence="10" id="KW-1185">Reference proteome</keyword>
<dbReference type="InterPro" id="IPR008969">
    <property type="entry name" value="CarboxyPept-like_regulatory"/>
</dbReference>
<dbReference type="GO" id="GO:0045490">
    <property type="term" value="P:pectin catabolic process"/>
    <property type="evidence" value="ECO:0007669"/>
    <property type="project" value="TreeGrafter"/>
</dbReference>
<accession>A0A916QC56</accession>
<dbReference type="Pfam" id="PF00395">
    <property type="entry name" value="SLH"/>
    <property type="match status" value="3"/>
</dbReference>
<evidence type="ECO:0000256" key="4">
    <source>
        <dbReference type="ARBA" id="ARBA00022801"/>
    </source>
</evidence>
<feature type="domain" description="SLH" evidence="8">
    <location>
        <begin position="1654"/>
        <end position="1713"/>
    </location>
</feature>
<evidence type="ECO:0000256" key="5">
    <source>
        <dbReference type="ARBA" id="ARBA00023295"/>
    </source>
</evidence>
<comment type="catalytic activity">
    <reaction evidence="1 6">
        <text>The enzyme specifically hydrolyzes (1-&gt;4)-beta-D-galactosidic linkages in type I arabinogalactans.</text>
        <dbReference type="EC" id="3.2.1.89"/>
    </reaction>
</comment>
<reference evidence="9" key="2">
    <citation type="journal article" date="2021" name="Data Brief">
        <title>Draft genome sequence data of the facultative, thermophilic, xylanolytic bacterium Paenibacillus sp. strain DA-C8.</title>
        <authorList>
            <person name="Chhe C."/>
            <person name="Uke A."/>
            <person name="Baramee S."/>
            <person name="Ungkulpasvich U."/>
            <person name="Tachaapaikoon C."/>
            <person name="Pason P."/>
            <person name="Waeonukul R."/>
            <person name="Ratanakhanokchai K."/>
            <person name="Kosugi A."/>
        </authorList>
    </citation>
    <scope>NUCLEOTIDE SEQUENCE</scope>
    <source>
        <strain evidence="9">DA-C8</strain>
    </source>
</reference>
<dbReference type="Proteomes" id="UP000654993">
    <property type="component" value="Unassembled WGS sequence"/>
</dbReference>
<feature type="compositionally biased region" description="Acidic residues" evidence="7">
    <location>
        <begin position="1362"/>
        <end position="1377"/>
    </location>
</feature>
<dbReference type="Gene3D" id="2.60.120.260">
    <property type="entry name" value="Galactose-binding domain-like"/>
    <property type="match status" value="4"/>
</dbReference>
<dbReference type="InterPro" id="IPR013784">
    <property type="entry name" value="Carb-bd-like_fold"/>
</dbReference>
<feature type="region of interest" description="Disordered" evidence="7">
    <location>
        <begin position="753"/>
        <end position="774"/>
    </location>
</feature>